<dbReference type="EMBL" id="MH327936">
    <property type="protein sequence ID" value="AXG65494.1"/>
    <property type="molecule type" value="Genomic_RNA"/>
</dbReference>
<protein>
    <submittedName>
        <fullName evidence="1">VP2</fullName>
    </submittedName>
</protein>
<sequence length="1212" mass="138810">MHMLGNLLTQTATTLQERNSEIPIPQIPDDNLDQLLTALKQFANVSKIVPSASLALEPNDLIKPSIVTEGDGIKGPCNGLVLLESLPHFYQLSVKKIGLSAGVGGALSGTHGTDVFPFSKSMKENFGTGFDYSYVRIKTENFGFDLFIDPLEMEKTYCRVNGKEALGIGLTNQTCAPEIKYNDVKNPSEMMQFIIFVIAGAAKAGRWIYVAKDEDGKKYLFKDNCWIKVPGIQSFRRIQGWLANDNYDDYPHVPEAMIEYNQYKWFQQEVQEEMTNNGLGTTVNIGDNGPLVEADFNRKMGEPVYANVDFVSSECHANVLEELIGERMSINDYINILQMCQLRVGDIVGNQLQVMLKRYKRETMMQEVEMSWLLTFPSSEIYYATYKQAFLISPNFRLYVLSTLMSTVQSRISFIQLIPGPEAFSIFETRENINISTMQGLPIILAEWQSLLSTVDPIGICQRIVYDIMSPFTNICARFEDFGAPTPSKLLFVLVGAKISLLLNPNLYASNLHVKARLFHAIFSTFFKNEVSLLVGTRGYATDVRGQPQYLNDPSDITRYDTNVHAFTVLENIPNMGDDQRRRRWQLMRRIQEWLLQDQGIIYQREVGGIRYYTNRRVIRVPGRPFVPQRVEGGGILPAYGLLIGVIGIIETYVDHAYAAEGISHPAYKRDVLQIIQSNIQPYLYSFAEWFHWVYCPLYLQVALHPMIWWSHETDDTAWRNFHCVRENPALINQHHLHGAPFTKPTPGLLNNKDIFPFTAREGLDIFTRIHADGNAYKGGASDPDALIVIEKYHNLWQSNDSEQMVDEYVRAMYGSRELMEGLRLICELSTGTLFENIEVHEYIRAAFINGRLPSRTYYQILNLYGIKIDDKVLAQLPGGFMREKLHGDFRVYFPQTGYCDRDGTFVCDRVRGYDPIRRSVRQNVNILLEAIFNGDYGMIKFRMGMTLSLMPRNDLLFSSTHRLFNIYCILTTDVTMEYQPEMARMIRYFNAVAGWRDAHGQEQHVMLKVKTMHDLLEALRPFVGGNVEGVTFVIQDTRRVNEEVYNFIREAVENRQAVVYFPTLRGILHHSICSIMTVTGSYKKYEMDTFEMLRGMADTSMVRMNVVETIHVRGGVLTDNVVKPLLPIRPGVDDWVFCTDVNTCERRSKGVRVKIRDFFPPLAHNEGWRPWVEDGGNKVRGYPRYPYGLRSIIFVRHFNPLFKPKVAFCAE</sequence>
<keyword evidence="2" id="KW-1185">Reference proteome</keyword>
<reference evidence="1" key="1">
    <citation type="journal article" date="2019" name="J. Virol.">
        <title>Characterization of Novel Reoviruses [Wad Medani virus (Orbivirus) and Kundal (Coltivirus)] collected from Hyalomma antolicum ticks in India during CCHF surveillance.</title>
        <authorList>
            <person name="Yadav P.D."/>
            <person name="Whitmer S.L."/>
            <person name="Sarkale P."/>
            <person name="Ng T.F."/>
            <person name="Goldsmith C.S."/>
            <person name="Nyayanit D.A."/>
            <person name="Esona M.D."/>
            <person name="Shrivastava-Ranjan P."/>
            <person name="Lakra R."/>
            <person name="Pardeshi P."/>
            <person name="Majumdar T.D."/>
            <person name="Francis A."/>
            <person name="Klena J.D."/>
            <person name="Nichol S.T."/>
            <person name="Stroher U."/>
            <person name="Mourya D."/>
        </authorList>
    </citation>
    <scope>NUCLEOTIDE SEQUENCE [LARGE SCALE GENOMIC DNA]</scope>
    <source>
        <strain evidence="1">MCL-13-T-316</strain>
    </source>
</reference>
<gene>
    <name evidence="1" type="primary">VP2</name>
</gene>
<organism evidence="1 2">
    <name type="scientific">Kundal virus</name>
    <dbReference type="NCBI Taxonomy" id="2290890"/>
    <lineage>
        <taxon>Viruses</taxon>
        <taxon>Riboviria</taxon>
        <taxon>Orthornavirae</taxon>
        <taxon>Duplornaviricota</taxon>
        <taxon>Resentoviricetes</taxon>
        <taxon>Reovirales</taxon>
        <taxon>Spinareoviridae</taxon>
        <taxon>Coltivirus</taxon>
        <taxon>Coltivirus kundalense</taxon>
        <taxon>Kundal coltivirus</taxon>
    </lineage>
</organism>
<dbReference type="RefSeq" id="YP_010086009.1">
    <property type="nucleotide sequence ID" value="NC_055249.1"/>
</dbReference>
<accession>A0A499RQU0</accession>
<dbReference type="GeneID" id="65246916"/>
<dbReference type="Proteomes" id="UP000502187">
    <property type="component" value="Genome"/>
</dbReference>
<evidence type="ECO:0000313" key="2">
    <source>
        <dbReference type="Proteomes" id="UP000502187"/>
    </source>
</evidence>
<proteinExistence type="predicted"/>
<name>A0A499RQU0_9REOV</name>
<dbReference type="KEGG" id="vg:65246916"/>
<evidence type="ECO:0000313" key="1">
    <source>
        <dbReference type="EMBL" id="AXG65494.1"/>
    </source>
</evidence>